<evidence type="ECO:0000256" key="1">
    <source>
        <dbReference type="ARBA" id="ARBA00001974"/>
    </source>
</evidence>
<keyword evidence="2" id="KW-0285">Flavoprotein</keyword>
<dbReference type="Gene3D" id="3.50.50.60">
    <property type="entry name" value="FAD/NAD(P)-binding domain"/>
    <property type="match status" value="1"/>
</dbReference>
<evidence type="ECO:0000256" key="4">
    <source>
        <dbReference type="ARBA" id="ARBA00023002"/>
    </source>
</evidence>
<accession>A0A2N9B458</accession>
<dbReference type="Proteomes" id="UP000235464">
    <property type="component" value="Chromosome I"/>
</dbReference>
<reference evidence="8" key="1">
    <citation type="submission" date="2017-11" db="EMBL/GenBank/DDBJ databases">
        <authorList>
            <person name="Wibberg D."/>
        </authorList>
    </citation>
    <scope>NUCLEOTIDE SEQUENCE [LARGE SCALE GENOMIC DNA]</scope>
</reference>
<evidence type="ECO:0000256" key="2">
    <source>
        <dbReference type="ARBA" id="ARBA00022630"/>
    </source>
</evidence>
<evidence type="ECO:0000313" key="7">
    <source>
        <dbReference type="EMBL" id="SOR78098.1"/>
    </source>
</evidence>
<evidence type="ECO:0000256" key="5">
    <source>
        <dbReference type="SAM" id="MobiDB-lite"/>
    </source>
</evidence>
<sequence length="414" mass="43104">MRGTNGGPARGDPHTLVVGGGSVGLLTAVECVRAGQHVTVLERGPLPHPGSSSHDRHRVMRALHPHDAGATRAAVTAHGLWRELESLLDARFLYRTGVLTALPAGETASAAAGLTRAGLPAQVLAPRQLAETYGHLAFPAGFGAVLEEDTGVLLADRVLGAAVRWLGAQPRARLLPHTTVTAVDAAARAVTVEDGRTLRGDRVLLATGAWSRALLPPALAGRLTVHRQTMVYCDPPPRERERWRGTPAVPASGIPWGAWLVPPVAGTPLKLSTDAFRRVVAEPGAPEPDQTPAGDLASRFTELVPGLRPEWVVGTRDCHYVTDGTSGGALLADLGGGAVLAHCACGGGAFKFAPLTARTLASRFGGVPPAPTGLRPLDHPVAAGPGDPATTPTTQETTRDRLQRQNVPQHRGGA</sequence>
<dbReference type="InterPro" id="IPR045170">
    <property type="entry name" value="MTOX"/>
</dbReference>
<dbReference type="InterPro" id="IPR036188">
    <property type="entry name" value="FAD/NAD-bd_sf"/>
</dbReference>
<name>A0A2N9B458_STRCX</name>
<evidence type="ECO:0000256" key="3">
    <source>
        <dbReference type="ARBA" id="ARBA00022827"/>
    </source>
</evidence>
<dbReference type="GO" id="GO:0008115">
    <property type="term" value="F:sarcosine oxidase activity"/>
    <property type="evidence" value="ECO:0007669"/>
    <property type="project" value="UniProtKB-EC"/>
</dbReference>
<dbReference type="Gene3D" id="3.30.9.10">
    <property type="entry name" value="D-Amino Acid Oxidase, subunit A, domain 2"/>
    <property type="match status" value="1"/>
</dbReference>
<organism evidence="7 8">
    <name type="scientific">Streptomyces chartreusis NRRL 3882</name>
    <dbReference type="NCBI Taxonomy" id="1079985"/>
    <lineage>
        <taxon>Bacteria</taxon>
        <taxon>Bacillati</taxon>
        <taxon>Actinomycetota</taxon>
        <taxon>Actinomycetes</taxon>
        <taxon>Kitasatosporales</taxon>
        <taxon>Streptomycetaceae</taxon>
        <taxon>Streptomyces</taxon>
    </lineage>
</organism>
<feature type="region of interest" description="Disordered" evidence="5">
    <location>
        <begin position="370"/>
        <end position="414"/>
    </location>
</feature>
<dbReference type="PANTHER" id="PTHR10961:SF46">
    <property type="entry name" value="PEROXISOMAL SARCOSINE OXIDASE"/>
    <property type="match status" value="1"/>
</dbReference>
<proteinExistence type="predicted"/>
<keyword evidence="3" id="KW-0274">FAD</keyword>
<comment type="cofactor">
    <cofactor evidence="1">
        <name>FAD</name>
        <dbReference type="ChEBI" id="CHEBI:57692"/>
    </cofactor>
</comment>
<dbReference type="AlphaFoldDB" id="A0A2N9B458"/>
<keyword evidence="8" id="KW-1185">Reference proteome</keyword>
<dbReference type="InterPro" id="IPR006076">
    <property type="entry name" value="FAD-dep_OxRdtase"/>
</dbReference>
<dbReference type="GO" id="GO:0050660">
    <property type="term" value="F:flavin adenine dinucleotide binding"/>
    <property type="evidence" value="ECO:0007669"/>
    <property type="project" value="InterPro"/>
</dbReference>
<evidence type="ECO:0000313" key="8">
    <source>
        <dbReference type="Proteomes" id="UP000235464"/>
    </source>
</evidence>
<dbReference type="PANTHER" id="PTHR10961">
    <property type="entry name" value="PEROXISOMAL SARCOSINE OXIDASE"/>
    <property type="match status" value="1"/>
</dbReference>
<dbReference type="EMBL" id="LT963352">
    <property type="protein sequence ID" value="SOR78098.1"/>
    <property type="molecule type" value="Genomic_DNA"/>
</dbReference>
<feature type="domain" description="FAD dependent oxidoreductase" evidence="6">
    <location>
        <begin position="16"/>
        <end position="362"/>
    </location>
</feature>
<gene>
    <name evidence="7" type="primary">soxA_3</name>
    <name evidence="7" type="ORF">SCNRRL3882_1566</name>
</gene>
<protein>
    <submittedName>
        <fullName evidence="7">Monomeric sarcosine oxidase</fullName>
        <ecNumber evidence="7">1.5.3.1</ecNumber>
    </submittedName>
</protein>
<evidence type="ECO:0000259" key="6">
    <source>
        <dbReference type="Pfam" id="PF01266"/>
    </source>
</evidence>
<dbReference type="RefSeq" id="WP_197709810.1">
    <property type="nucleotide sequence ID" value="NZ_LT962942.1"/>
</dbReference>
<keyword evidence="4 7" id="KW-0560">Oxidoreductase</keyword>
<dbReference type="EC" id="1.5.3.1" evidence="7"/>
<dbReference type="SUPFAM" id="SSF51905">
    <property type="entry name" value="FAD/NAD(P)-binding domain"/>
    <property type="match status" value="1"/>
</dbReference>
<dbReference type="Pfam" id="PF01266">
    <property type="entry name" value="DAO"/>
    <property type="match status" value="1"/>
</dbReference>
<feature type="compositionally biased region" description="Low complexity" evidence="5">
    <location>
        <begin position="380"/>
        <end position="396"/>
    </location>
</feature>